<proteinExistence type="inferred from homology"/>
<evidence type="ECO:0000256" key="1">
    <source>
        <dbReference type="ARBA" id="ARBA00001946"/>
    </source>
</evidence>
<dbReference type="PRINTS" id="PR00502">
    <property type="entry name" value="NUDIXFAMILY"/>
</dbReference>
<dbReference type="InterPro" id="IPR000086">
    <property type="entry name" value="NUDIX_hydrolase_dom"/>
</dbReference>
<dbReference type="InterPro" id="IPR015797">
    <property type="entry name" value="NUDIX_hydrolase-like_dom_sf"/>
</dbReference>
<evidence type="ECO:0000313" key="6">
    <source>
        <dbReference type="Proteomes" id="UP000824107"/>
    </source>
</evidence>
<dbReference type="AlphaFoldDB" id="A0A9D1SB66"/>
<dbReference type="PROSITE" id="PS51462">
    <property type="entry name" value="NUDIX"/>
    <property type="match status" value="1"/>
</dbReference>
<gene>
    <name evidence="5" type="ORF">IAD20_03630</name>
</gene>
<sequence length="141" mass="15577">MPGQVKVGVGLYILNNRNQLLLGLRRGAHGAGTWCAPGGHLEFGESFEQAAVREALEETGLKIAPDTVKVAGVTNDIFSAENKHYITVQLVTECPVNAAPHLTEPEKCSEWRWFDLDNLPENLFIPTRNFLRNHNLSPSSI</sequence>
<evidence type="ECO:0000256" key="3">
    <source>
        <dbReference type="RuleBase" id="RU003476"/>
    </source>
</evidence>
<dbReference type="PANTHER" id="PTHR16099:SF5">
    <property type="entry name" value="NUCLEOTIDE TRIPHOSPHATE DIPHOSPHATASE NUDT15"/>
    <property type="match status" value="1"/>
</dbReference>
<comment type="caution">
    <text evidence="5">The sequence shown here is derived from an EMBL/GenBank/DDBJ whole genome shotgun (WGS) entry which is preliminary data.</text>
</comment>
<dbReference type="PANTHER" id="PTHR16099">
    <property type="entry name" value="8-OXO-DGTP DIPHOSPHATES NUDT15"/>
    <property type="match status" value="1"/>
</dbReference>
<evidence type="ECO:0000259" key="4">
    <source>
        <dbReference type="PROSITE" id="PS51462"/>
    </source>
</evidence>
<dbReference type="EMBL" id="DVNC01000027">
    <property type="protein sequence ID" value="HIU53153.1"/>
    <property type="molecule type" value="Genomic_DNA"/>
</dbReference>
<evidence type="ECO:0000313" key="5">
    <source>
        <dbReference type="EMBL" id="HIU53153.1"/>
    </source>
</evidence>
<keyword evidence="2 3" id="KW-0378">Hydrolase</keyword>
<reference evidence="5" key="2">
    <citation type="journal article" date="2021" name="PeerJ">
        <title>Extensive microbial diversity within the chicken gut microbiome revealed by metagenomics and culture.</title>
        <authorList>
            <person name="Gilroy R."/>
            <person name="Ravi A."/>
            <person name="Getino M."/>
            <person name="Pursley I."/>
            <person name="Horton D.L."/>
            <person name="Alikhan N.F."/>
            <person name="Baker D."/>
            <person name="Gharbi K."/>
            <person name="Hall N."/>
            <person name="Watson M."/>
            <person name="Adriaenssens E.M."/>
            <person name="Foster-Nyarko E."/>
            <person name="Jarju S."/>
            <person name="Secka A."/>
            <person name="Antonio M."/>
            <person name="Oren A."/>
            <person name="Chaudhuri R.R."/>
            <person name="La Ragione R."/>
            <person name="Hildebrand F."/>
            <person name="Pallen M.J."/>
        </authorList>
    </citation>
    <scope>NUCLEOTIDE SEQUENCE</scope>
    <source>
        <strain evidence="5">ChiW3-316</strain>
    </source>
</reference>
<dbReference type="InterPro" id="IPR020084">
    <property type="entry name" value="NUDIX_hydrolase_CS"/>
</dbReference>
<accession>A0A9D1SB66</accession>
<evidence type="ECO:0000256" key="2">
    <source>
        <dbReference type="ARBA" id="ARBA00022801"/>
    </source>
</evidence>
<comment type="similarity">
    <text evidence="3">Belongs to the Nudix hydrolase family.</text>
</comment>
<dbReference type="Proteomes" id="UP000824107">
    <property type="component" value="Unassembled WGS sequence"/>
</dbReference>
<dbReference type="PROSITE" id="PS00893">
    <property type="entry name" value="NUDIX_BOX"/>
    <property type="match status" value="1"/>
</dbReference>
<dbReference type="CDD" id="cd04678">
    <property type="entry name" value="NUDIX_MTH2_Nudt15"/>
    <property type="match status" value="1"/>
</dbReference>
<dbReference type="SUPFAM" id="SSF55811">
    <property type="entry name" value="Nudix"/>
    <property type="match status" value="1"/>
</dbReference>
<dbReference type="GO" id="GO:0016787">
    <property type="term" value="F:hydrolase activity"/>
    <property type="evidence" value="ECO:0007669"/>
    <property type="project" value="UniProtKB-KW"/>
</dbReference>
<name>A0A9D1SB66_9PROT</name>
<dbReference type="Pfam" id="PF00293">
    <property type="entry name" value="NUDIX"/>
    <property type="match status" value="1"/>
</dbReference>
<dbReference type="InterPro" id="IPR020476">
    <property type="entry name" value="Nudix_hydrolase"/>
</dbReference>
<reference evidence="5" key="1">
    <citation type="submission" date="2020-10" db="EMBL/GenBank/DDBJ databases">
        <authorList>
            <person name="Gilroy R."/>
        </authorList>
    </citation>
    <scope>NUCLEOTIDE SEQUENCE</scope>
    <source>
        <strain evidence="5">ChiW3-316</strain>
    </source>
</reference>
<comment type="cofactor">
    <cofactor evidence="1">
        <name>Mg(2+)</name>
        <dbReference type="ChEBI" id="CHEBI:18420"/>
    </cofactor>
</comment>
<organism evidence="5 6">
    <name type="scientific">Candidatus Scatocola faecipullorum</name>
    <dbReference type="NCBI Taxonomy" id="2840917"/>
    <lineage>
        <taxon>Bacteria</taxon>
        <taxon>Pseudomonadati</taxon>
        <taxon>Pseudomonadota</taxon>
        <taxon>Alphaproteobacteria</taxon>
        <taxon>Rhodospirillales</taxon>
        <taxon>Rhodospirillaceae</taxon>
        <taxon>Rhodospirillaceae incertae sedis</taxon>
        <taxon>Candidatus Scatocola</taxon>
    </lineage>
</organism>
<protein>
    <submittedName>
        <fullName evidence="5">NUDIX domain-containing protein</fullName>
    </submittedName>
</protein>
<dbReference type="Gene3D" id="3.90.79.10">
    <property type="entry name" value="Nucleoside Triphosphate Pyrophosphohydrolase"/>
    <property type="match status" value="1"/>
</dbReference>
<dbReference type="FunFam" id="3.90.79.10:FF:000060">
    <property type="entry name" value="Nudix hydrolase 1"/>
    <property type="match status" value="1"/>
</dbReference>
<feature type="domain" description="Nudix hydrolase" evidence="4">
    <location>
        <begin position="4"/>
        <end position="141"/>
    </location>
</feature>